<protein>
    <submittedName>
        <fullName evidence="1">Radial spoke head protein 4 A-like</fullName>
    </submittedName>
</protein>
<comment type="caution">
    <text evidence="1">The sequence shown here is derived from an EMBL/GenBank/DDBJ whole genome shotgun (WGS) entry which is preliminary data.</text>
</comment>
<dbReference type="EMBL" id="VUJU01003426">
    <property type="protein sequence ID" value="KAF0757936.1"/>
    <property type="molecule type" value="Genomic_DNA"/>
</dbReference>
<dbReference type="AlphaFoldDB" id="A0A6G0YLL7"/>
<gene>
    <name evidence="1" type="ORF">FWK35_00015786</name>
</gene>
<reference evidence="1 2" key="1">
    <citation type="submission" date="2019-08" db="EMBL/GenBank/DDBJ databases">
        <title>Whole genome of Aphis craccivora.</title>
        <authorList>
            <person name="Voronova N.V."/>
            <person name="Shulinski R.S."/>
            <person name="Bandarenka Y.V."/>
            <person name="Zhorov D.G."/>
            <person name="Warner D."/>
        </authorList>
    </citation>
    <scope>NUCLEOTIDE SEQUENCE [LARGE SCALE GENOMIC DNA]</scope>
    <source>
        <strain evidence="1">180601</strain>
        <tissue evidence="1">Whole Body</tissue>
    </source>
</reference>
<name>A0A6G0YLL7_APHCR</name>
<proteinExistence type="predicted"/>
<accession>A0A6G0YLL7</accession>
<evidence type="ECO:0000313" key="2">
    <source>
        <dbReference type="Proteomes" id="UP000478052"/>
    </source>
</evidence>
<keyword evidence="2" id="KW-1185">Reference proteome</keyword>
<sequence>MSNVESVNLISDSKNIILSNEIINDSVHTIENISNHIRSKALTESTQFKSLFTCGGQRLNKLRYDIDINYAIGLLKREDGSVNV</sequence>
<dbReference type="Proteomes" id="UP000478052">
    <property type="component" value="Unassembled WGS sequence"/>
</dbReference>
<evidence type="ECO:0000313" key="1">
    <source>
        <dbReference type="EMBL" id="KAF0757936.1"/>
    </source>
</evidence>
<organism evidence="1 2">
    <name type="scientific">Aphis craccivora</name>
    <name type="common">Cowpea aphid</name>
    <dbReference type="NCBI Taxonomy" id="307492"/>
    <lineage>
        <taxon>Eukaryota</taxon>
        <taxon>Metazoa</taxon>
        <taxon>Ecdysozoa</taxon>
        <taxon>Arthropoda</taxon>
        <taxon>Hexapoda</taxon>
        <taxon>Insecta</taxon>
        <taxon>Pterygota</taxon>
        <taxon>Neoptera</taxon>
        <taxon>Paraneoptera</taxon>
        <taxon>Hemiptera</taxon>
        <taxon>Sternorrhyncha</taxon>
        <taxon>Aphidomorpha</taxon>
        <taxon>Aphidoidea</taxon>
        <taxon>Aphididae</taxon>
        <taxon>Aphidini</taxon>
        <taxon>Aphis</taxon>
        <taxon>Aphis</taxon>
    </lineage>
</organism>